<feature type="binding site" evidence="8">
    <location>
        <position position="86"/>
    </location>
    <ligand>
        <name>Zn(2+)</name>
        <dbReference type="ChEBI" id="CHEBI:29105"/>
        <note>catalytic</note>
    </ligand>
</feature>
<dbReference type="InterPro" id="IPR016192">
    <property type="entry name" value="APOBEC/CMP_deaminase_Zn-bd"/>
</dbReference>
<keyword evidence="12" id="KW-1185">Reference proteome</keyword>
<dbReference type="InterPro" id="IPR058535">
    <property type="entry name" value="MafB19-deam"/>
</dbReference>
<evidence type="ECO:0000256" key="4">
    <source>
        <dbReference type="ARBA" id="ARBA00022723"/>
    </source>
</evidence>
<evidence type="ECO:0000256" key="5">
    <source>
        <dbReference type="ARBA" id="ARBA00022801"/>
    </source>
</evidence>
<dbReference type="InterPro" id="IPR016193">
    <property type="entry name" value="Cytidine_deaminase-like"/>
</dbReference>
<evidence type="ECO:0000313" key="11">
    <source>
        <dbReference type="EMBL" id="MCC2230537.1"/>
    </source>
</evidence>
<evidence type="ECO:0000256" key="7">
    <source>
        <dbReference type="ARBA" id="ARBA00048045"/>
    </source>
</evidence>
<dbReference type="PANTHER" id="PTHR11079:SF202">
    <property type="entry name" value="TRNA-SPECIFIC ADENOSINE DEAMINASE"/>
    <property type="match status" value="1"/>
</dbReference>
<evidence type="ECO:0000259" key="10">
    <source>
        <dbReference type="PROSITE" id="PS51747"/>
    </source>
</evidence>
<organism evidence="11 12">
    <name type="scientific">Hominifimenecus microfluidus</name>
    <dbReference type="NCBI Taxonomy" id="2885348"/>
    <lineage>
        <taxon>Bacteria</taxon>
        <taxon>Bacillati</taxon>
        <taxon>Bacillota</taxon>
        <taxon>Clostridia</taxon>
        <taxon>Lachnospirales</taxon>
        <taxon>Lachnospiraceae</taxon>
        <taxon>Hominifimenecus</taxon>
    </lineage>
</organism>
<comment type="caution">
    <text evidence="11">The sequence shown here is derived from an EMBL/GenBank/DDBJ whole genome shotgun (WGS) entry which is preliminary data.</text>
</comment>
<dbReference type="HAMAP" id="MF_00972">
    <property type="entry name" value="tRNA_aden_deaminase"/>
    <property type="match status" value="1"/>
</dbReference>
<keyword evidence="6 8" id="KW-0862">Zinc</keyword>
<evidence type="ECO:0000313" key="12">
    <source>
        <dbReference type="Proteomes" id="UP001198182"/>
    </source>
</evidence>
<feature type="region of interest" description="Disordered" evidence="9">
    <location>
        <begin position="156"/>
        <end position="189"/>
    </location>
</feature>
<feature type="active site" description="Proton donor" evidence="8">
    <location>
        <position position="55"/>
    </location>
</feature>
<comment type="cofactor">
    <cofactor evidence="8">
        <name>Zn(2+)</name>
        <dbReference type="ChEBI" id="CHEBI:29105"/>
    </cofactor>
    <text evidence="8">Binds 1 zinc ion per subunit.</text>
</comment>
<comment type="subunit">
    <text evidence="2 8">Homodimer.</text>
</comment>
<reference evidence="11" key="1">
    <citation type="submission" date="2021-10" db="EMBL/GenBank/DDBJ databases">
        <title>Anaerobic single-cell dispensing facilitates the cultivation of human gut bacteria.</title>
        <authorList>
            <person name="Afrizal A."/>
        </authorList>
    </citation>
    <scope>NUCLEOTIDE SEQUENCE</scope>
    <source>
        <strain evidence="11">CLA-AA-H215</strain>
    </source>
</reference>
<accession>A0AAE3E8N4</accession>
<dbReference type="PROSITE" id="PS00903">
    <property type="entry name" value="CYT_DCMP_DEAMINASES_1"/>
    <property type="match status" value="1"/>
</dbReference>
<dbReference type="Proteomes" id="UP001198182">
    <property type="component" value="Unassembled WGS sequence"/>
</dbReference>
<comment type="catalytic activity">
    <reaction evidence="7 8">
        <text>adenosine(34) in tRNA + H2O + H(+) = inosine(34) in tRNA + NH4(+)</text>
        <dbReference type="Rhea" id="RHEA:43168"/>
        <dbReference type="Rhea" id="RHEA-COMP:10373"/>
        <dbReference type="Rhea" id="RHEA-COMP:10374"/>
        <dbReference type="ChEBI" id="CHEBI:15377"/>
        <dbReference type="ChEBI" id="CHEBI:15378"/>
        <dbReference type="ChEBI" id="CHEBI:28938"/>
        <dbReference type="ChEBI" id="CHEBI:74411"/>
        <dbReference type="ChEBI" id="CHEBI:82852"/>
        <dbReference type="EC" id="3.5.4.33"/>
    </reaction>
</comment>
<keyword evidence="4 8" id="KW-0479">Metal-binding</keyword>
<dbReference type="InterPro" id="IPR002125">
    <property type="entry name" value="CMP_dCMP_dom"/>
</dbReference>
<evidence type="ECO:0000256" key="9">
    <source>
        <dbReference type="SAM" id="MobiDB-lite"/>
    </source>
</evidence>
<sequence length="189" mass="21346">MKSDEHYMRLALKQAEKAAVIGEVPIGCVIVCDGVIVGRGYNKRNKNKTTLAHAEMIAIDKASKKLGDWRLEGCTMYVTLEPCQMCSGALVQSRIDRVVVGAMNKKAGCAGSILNILQMEEFNHQVELTTGVLQEECQDILKRFFKDLRVRVKKEKEEKRAAEVEMQRAEGDKKPEENEKLETERESED</sequence>
<dbReference type="AlphaFoldDB" id="A0AAE3E8N4"/>
<proteinExistence type="inferred from homology"/>
<keyword evidence="3 8" id="KW-0819">tRNA processing</keyword>
<dbReference type="FunFam" id="3.40.140.10:FF:000005">
    <property type="entry name" value="tRNA-specific adenosine deaminase"/>
    <property type="match status" value="1"/>
</dbReference>
<dbReference type="Gene3D" id="3.40.140.10">
    <property type="entry name" value="Cytidine Deaminase, domain 2"/>
    <property type="match status" value="1"/>
</dbReference>
<keyword evidence="5 8" id="KW-0378">Hydrolase</keyword>
<evidence type="ECO:0000256" key="1">
    <source>
        <dbReference type="ARBA" id="ARBA00010669"/>
    </source>
</evidence>
<dbReference type="Pfam" id="PF14437">
    <property type="entry name" value="MafB19-deam"/>
    <property type="match status" value="1"/>
</dbReference>
<dbReference type="NCBIfam" id="NF008113">
    <property type="entry name" value="PRK10860.1"/>
    <property type="match status" value="1"/>
</dbReference>
<dbReference type="GO" id="GO:0008270">
    <property type="term" value="F:zinc ion binding"/>
    <property type="evidence" value="ECO:0007669"/>
    <property type="project" value="UniProtKB-UniRule"/>
</dbReference>
<dbReference type="InterPro" id="IPR028883">
    <property type="entry name" value="tRNA_aden_deaminase"/>
</dbReference>
<protein>
    <recommendedName>
        <fullName evidence="8">tRNA-specific adenosine deaminase</fullName>
        <ecNumber evidence="8">3.5.4.33</ecNumber>
    </recommendedName>
</protein>
<comment type="function">
    <text evidence="8">Catalyzes the deamination of adenosine to inosine at the wobble position 34 of tRNA(Arg2).</text>
</comment>
<name>A0AAE3E8N4_9FIRM</name>
<dbReference type="RefSeq" id="WP_308453208.1">
    <property type="nucleotide sequence ID" value="NZ_JAJEQR010000013.1"/>
</dbReference>
<dbReference type="GO" id="GO:0052717">
    <property type="term" value="F:tRNA-specific adenosine-34 deaminase activity"/>
    <property type="evidence" value="ECO:0007669"/>
    <property type="project" value="UniProtKB-UniRule"/>
</dbReference>
<evidence type="ECO:0000256" key="8">
    <source>
        <dbReference type="HAMAP-Rule" id="MF_00972"/>
    </source>
</evidence>
<feature type="domain" description="CMP/dCMP-type deaminase" evidence="10">
    <location>
        <begin position="2"/>
        <end position="111"/>
    </location>
</feature>
<dbReference type="GO" id="GO:0002100">
    <property type="term" value="P:tRNA wobble adenosine to inosine editing"/>
    <property type="evidence" value="ECO:0007669"/>
    <property type="project" value="UniProtKB-UniRule"/>
</dbReference>
<comment type="similarity">
    <text evidence="1">Belongs to the cytidine and deoxycytidylate deaminase family. ADAT2 subfamily.</text>
</comment>
<feature type="binding site" evidence="8">
    <location>
        <position position="83"/>
    </location>
    <ligand>
        <name>Zn(2+)</name>
        <dbReference type="ChEBI" id="CHEBI:29105"/>
        <note>catalytic</note>
    </ligand>
</feature>
<gene>
    <name evidence="8 11" type="primary">tadA</name>
    <name evidence="11" type="ORF">LKD81_05915</name>
</gene>
<dbReference type="SUPFAM" id="SSF53927">
    <property type="entry name" value="Cytidine deaminase-like"/>
    <property type="match status" value="1"/>
</dbReference>
<dbReference type="EMBL" id="JAJEQR010000013">
    <property type="protein sequence ID" value="MCC2230537.1"/>
    <property type="molecule type" value="Genomic_DNA"/>
</dbReference>
<dbReference type="CDD" id="cd01285">
    <property type="entry name" value="nucleoside_deaminase"/>
    <property type="match status" value="1"/>
</dbReference>
<dbReference type="PROSITE" id="PS51747">
    <property type="entry name" value="CYT_DCMP_DEAMINASES_2"/>
    <property type="match status" value="1"/>
</dbReference>
<dbReference type="PANTHER" id="PTHR11079">
    <property type="entry name" value="CYTOSINE DEAMINASE FAMILY MEMBER"/>
    <property type="match status" value="1"/>
</dbReference>
<evidence type="ECO:0000256" key="6">
    <source>
        <dbReference type="ARBA" id="ARBA00022833"/>
    </source>
</evidence>
<dbReference type="EC" id="3.5.4.33" evidence="8"/>
<evidence type="ECO:0000256" key="2">
    <source>
        <dbReference type="ARBA" id="ARBA00011738"/>
    </source>
</evidence>
<feature type="binding site" evidence="8">
    <location>
        <position position="53"/>
    </location>
    <ligand>
        <name>Zn(2+)</name>
        <dbReference type="ChEBI" id="CHEBI:29105"/>
        <note>catalytic</note>
    </ligand>
</feature>
<evidence type="ECO:0000256" key="3">
    <source>
        <dbReference type="ARBA" id="ARBA00022694"/>
    </source>
</evidence>